<dbReference type="SMART" id="SM00267">
    <property type="entry name" value="GGDEF"/>
    <property type="match status" value="1"/>
</dbReference>
<dbReference type="Gene3D" id="3.30.450.20">
    <property type="entry name" value="PAS domain"/>
    <property type="match status" value="2"/>
</dbReference>
<sequence length="916" mass="102023">MEWITGIPIRVSDTGTERRADHEVRQAVDNIQIRFLERVGDRVARALSLRELGEELIIESLRLIDASYGCVLRLEPSQASTGLLLKLDAVVSLETGGSASRQHDTLLHRQPDSLLMDVISSGKAIFSNNAASLLTSNLPSCHPRVRSFALLPIREKDEVRALLFVANAELRFDLVLLDRLQSMLDAFMRVHINSIVNRGINNVIADIGQTSRQLVTVLNASFNGVMTIDEHIKITAFNPACERMFGVDIHQALGSSVDNFLPQDVLDSLRHRAASYNNSLQSQDTPATVVNNVMAMKADGRRFAVELASFHTRIKDQVFSTLIFNDISDRIQSARELQDASVQYKTLAQLAPVGIVKLNQEWTCDYANDMWCQLTGHSLEQNMHSGWIDTLYENERAQTLMNMRRALLDGNTYRQVVRLNPPDGRSLWVSMSATGLINSLKNLTGSLVVIMDITEQYLAEKRLTQIAHHDALTGLPNRNSFLNQLHLALDKRKPHGIIALLFIDLDGFKAINDTLGHDAGDELLQQVARRIRHTVREEDVVARLGGDEFTVTLRTLENSQDASIVADAIVHGLKQPFLLQMEEVYVSASVGIALATGMGHNGSQDANSLIKQADVALYRAKLSGRSRHIFFTPELDQAQRDRSVLITSLRRAVDRQDFELFYQPQLLIKEQRLLGFEALLRWPQDTGEHVSPGAFIDVLEETGLIGELGEWAIGQACGQHRIWLRKGLIGPATTMSVNVSARQLGTPHFAQRVAATLDKHSMRPDSLILEITESALVQTIETNIINDIKDLGVQISLDDFGTGYSSLAYLSQLPLDHLKIDRSFIADIKRFPHAVTVIKSIIALARTLGIRVIAEGVEDGDILPMLAKEGCEGYQGYYFSKPLPAREMANTLKNLETVRLSHYANFIDLDSTVAQR</sequence>
<dbReference type="Proteomes" id="UP000250079">
    <property type="component" value="Chromosome"/>
</dbReference>
<keyword evidence="7" id="KW-1185">Reference proteome</keyword>
<dbReference type="NCBIfam" id="TIGR00229">
    <property type="entry name" value="sensory_box"/>
    <property type="match status" value="2"/>
</dbReference>
<dbReference type="Gene3D" id="3.30.70.270">
    <property type="match status" value="1"/>
</dbReference>
<dbReference type="PROSITE" id="PS50112">
    <property type="entry name" value="PAS"/>
    <property type="match status" value="1"/>
</dbReference>
<dbReference type="Gene3D" id="3.30.450.40">
    <property type="match status" value="1"/>
</dbReference>
<dbReference type="InterPro" id="IPR000014">
    <property type="entry name" value="PAS"/>
</dbReference>
<dbReference type="InterPro" id="IPR035965">
    <property type="entry name" value="PAS-like_dom_sf"/>
</dbReference>
<dbReference type="PROSITE" id="PS50883">
    <property type="entry name" value="EAL"/>
    <property type="match status" value="1"/>
</dbReference>
<reference evidence="6 7" key="1">
    <citation type="submission" date="2016-12" db="EMBL/GenBank/DDBJ databases">
        <authorList>
            <person name="Song W.-J."/>
            <person name="Kurnit D.M."/>
        </authorList>
    </citation>
    <scope>NUCLEOTIDE SEQUENCE [LARGE SCALE GENOMIC DNA]</scope>
    <source>
        <strain evidence="6 7">IMCC3135</strain>
    </source>
</reference>
<organism evidence="6 7">
    <name type="scientific">Granulosicoccus antarcticus IMCC3135</name>
    <dbReference type="NCBI Taxonomy" id="1192854"/>
    <lineage>
        <taxon>Bacteria</taxon>
        <taxon>Pseudomonadati</taxon>
        <taxon>Pseudomonadota</taxon>
        <taxon>Gammaproteobacteria</taxon>
        <taxon>Chromatiales</taxon>
        <taxon>Granulosicoccaceae</taxon>
        <taxon>Granulosicoccus</taxon>
    </lineage>
</organism>
<protein>
    <submittedName>
        <fullName evidence="6">Phytochrome-like protein cph2</fullName>
    </submittedName>
</protein>
<dbReference type="Gene3D" id="3.20.20.450">
    <property type="entry name" value="EAL domain"/>
    <property type="match status" value="1"/>
</dbReference>
<feature type="domain" description="EAL" evidence="4">
    <location>
        <begin position="642"/>
        <end position="896"/>
    </location>
</feature>
<evidence type="ECO:0000256" key="1">
    <source>
        <dbReference type="ARBA" id="ARBA00001946"/>
    </source>
</evidence>
<dbReference type="GO" id="GO:0003824">
    <property type="term" value="F:catalytic activity"/>
    <property type="evidence" value="ECO:0007669"/>
    <property type="project" value="UniProtKB-ARBA"/>
</dbReference>
<dbReference type="SUPFAM" id="SSF55781">
    <property type="entry name" value="GAF domain-like"/>
    <property type="match status" value="1"/>
</dbReference>
<dbReference type="InterPro" id="IPR003018">
    <property type="entry name" value="GAF"/>
</dbReference>
<proteinExistence type="predicted"/>
<dbReference type="InterPro" id="IPR052155">
    <property type="entry name" value="Biofilm_reg_signaling"/>
</dbReference>
<feature type="domain" description="PAS" evidence="2">
    <location>
        <begin position="210"/>
        <end position="283"/>
    </location>
</feature>
<dbReference type="Pfam" id="PF13185">
    <property type="entry name" value="GAF_2"/>
    <property type="match status" value="1"/>
</dbReference>
<dbReference type="SUPFAM" id="SSF141868">
    <property type="entry name" value="EAL domain-like"/>
    <property type="match status" value="1"/>
</dbReference>
<evidence type="ECO:0000259" key="5">
    <source>
        <dbReference type="PROSITE" id="PS50887"/>
    </source>
</evidence>
<dbReference type="AlphaFoldDB" id="A0A2Z2NFT3"/>
<dbReference type="PANTHER" id="PTHR44757">
    <property type="entry name" value="DIGUANYLATE CYCLASE DGCP"/>
    <property type="match status" value="1"/>
</dbReference>
<dbReference type="InterPro" id="IPR013767">
    <property type="entry name" value="PAS_fold"/>
</dbReference>
<dbReference type="PANTHER" id="PTHR44757:SF2">
    <property type="entry name" value="BIOFILM ARCHITECTURE MAINTENANCE PROTEIN MBAA"/>
    <property type="match status" value="1"/>
</dbReference>
<dbReference type="SUPFAM" id="SSF55073">
    <property type="entry name" value="Nucleotide cyclase"/>
    <property type="match status" value="1"/>
</dbReference>
<dbReference type="Pfam" id="PF00563">
    <property type="entry name" value="EAL"/>
    <property type="match status" value="1"/>
</dbReference>
<dbReference type="Pfam" id="PF00989">
    <property type="entry name" value="PAS"/>
    <property type="match status" value="1"/>
</dbReference>
<dbReference type="Pfam" id="PF00990">
    <property type="entry name" value="GGDEF"/>
    <property type="match status" value="1"/>
</dbReference>
<evidence type="ECO:0000259" key="3">
    <source>
        <dbReference type="PROSITE" id="PS50113"/>
    </source>
</evidence>
<evidence type="ECO:0000313" key="7">
    <source>
        <dbReference type="Proteomes" id="UP000250079"/>
    </source>
</evidence>
<feature type="domain" description="PAC" evidence="3">
    <location>
        <begin position="413"/>
        <end position="465"/>
    </location>
</feature>
<dbReference type="InterPro" id="IPR001633">
    <property type="entry name" value="EAL_dom"/>
</dbReference>
<dbReference type="GO" id="GO:0006355">
    <property type="term" value="P:regulation of DNA-templated transcription"/>
    <property type="evidence" value="ECO:0007669"/>
    <property type="project" value="InterPro"/>
</dbReference>
<dbReference type="KEGG" id="gai:IMCC3135_00040"/>
<dbReference type="FunFam" id="3.30.70.270:FF:000001">
    <property type="entry name" value="Diguanylate cyclase domain protein"/>
    <property type="match status" value="1"/>
</dbReference>
<dbReference type="InterPro" id="IPR029787">
    <property type="entry name" value="Nucleotide_cyclase"/>
</dbReference>
<dbReference type="SUPFAM" id="SSF55785">
    <property type="entry name" value="PYP-like sensor domain (PAS domain)"/>
    <property type="match status" value="2"/>
</dbReference>
<dbReference type="SMART" id="SM00091">
    <property type="entry name" value="PAS"/>
    <property type="match status" value="2"/>
</dbReference>
<comment type="cofactor">
    <cofactor evidence="1">
        <name>Mg(2+)</name>
        <dbReference type="ChEBI" id="CHEBI:18420"/>
    </cofactor>
</comment>
<evidence type="ECO:0000259" key="2">
    <source>
        <dbReference type="PROSITE" id="PS50112"/>
    </source>
</evidence>
<dbReference type="InterPro" id="IPR029016">
    <property type="entry name" value="GAF-like_dom_sf"/>
</dbReference>
<feature type="domain" description="GGDEF" evidence="5">
    <location>
        <begin position="496"/>
        <end position="633"/>
    </location>
</feature>
<dbReference type="InterPro" id="IPR035919">
    <property type="entry name" value="EAL_sf"/>
</dbReference>
<dbReference type="NCBIfam" id="TIGR00254">
    <property type="entry name" value="GGDEF"/>
    <property type="match status" value="1"/>
</dbReference>
<dbReference type="CDD" id="cd01949">
    <property type="entry name" value="GGDEF"/>
    <property type="match status" value="1"/>
</dbReference>
<name>A0A2Z2NFT3_9GAMM</name>
<dbReference type="PROSITE" id="PS50887">
    <property type="entry name" value="GGDEF"/>
    <property type="match status" value="1"/>
</dbReference>
<dbReference type="SMART" id="SM00052">
    <property type="entry name" value="EAL"/>
    <property type="match status" value="1"/>
</dbReference>
<dbReference type="PROSITE" id="PS50113">
    <property type="entry name" value="PAC"/>
    <property type="match status" value="1"/>
</dbReference>
<evidence type="ECO:0000259" key="4">
    <source>
        <dbReference type="PROSITE" id="PS50883"/>
    </source>
</evidence>
<dbReference type="InterPro" id="IPR000160">
    <property type="entry name" value="GGDEF_dom"/>
</dbReference>
<dbReference type="EMBL" id="CP018632">
    <property type="protein sequence ID" value="ASJ70139.1"/>
    <property type="molecule type" value="Genomic_DNA"/>
</dbReference>
<dbReference type="InterPro" id="IPR043128">
    <property type="entry name" value="Rev_trsase/Diguanyl_cyclase"/>
</dbReference>
<gene>
    <name evidence="6" type="primary">cph2_1</name>
    <name evidence="6" type="ORF">IMCC3135_00040</name>
</gene>
<dbReference type="Pfam" id="PF13426">
    <property type="entry name" value="PAS_9"/>
    <property type="match status" value="1"/>
</dbReference>
<dbReference type="CDD" id="cd00130">
    <property type="entry name" value="PAS"/>
    <property type="match status" value="2"/>
</dbReference>
<evidence type="ECO:0000313" key="6">
    <source>
        <dbReference type="EMBL" id="ASJ70139.1"/>
    </source>
</evidence>
<accession>A0A2Z2NFT3</accession>
<dbReference type="InterPro" id="IPR000700">
    <property type="entry name" value="PAS-assoc_C"/>
</dbReference>
<dbReference type="CDD" id="cd01948">
    <property type="entry name" value="EAL"/>
    <property type="match status" value="1"/>
</dbReference>